<evidence type="ECO:0000256" key="1">
    <source>
        <dbReference type="ARBA" id="ARBA00004141"/>
    </source>
</evidence>
<dbReference type="InterPro" id="IPR005821">
    <property type="entry name" value="Ion_trans_dom"/>
</dbReference>
<evidence type="ECO:0000256" key="9">
    <source>
        <dbReference type="ARBA" id="ARBA00023136"/>
    </source>
</evidence>
<evidence type="ECO:0000259" key="13">
    <source>
        <dbReference type="Pfam" id="PF00520"/>
    </source>
</evidence>
<keyword evidence="8" id="KW-0406">Ion transport</keyword>
<sequence length="985" mass="111352">MNRHLRHKQRDRGFEYHSGHLVPPMSEEKVELTRVGSLCSPDPQIQLLDAWTSRDFSTFCNLLEKPGVSADHWYDDPHLATCLYLTSKEEDGAEYARALLQARAEPNNMNGIRMKAPIHVAAAAANVEVLKVLLSDPRTDVNIKDNFGNTALHTIAKQKRKDVTKDIDKYKDCIRLLLNHSKIDPNLPNKRDYSAVHFAAENDAKEVVQTILENAGDGLDVDNKRTLSESARDIIGKKYPEFGDLLPERGRDGDTKTVDSNTLFQYLYRRKLGEFTDAVEMLPHEQLEANDGNYTLLQYCAENGLEEQGKALLDRKVNRNATCKAEPRPPALLACYGGHPAIFKLLIGEHPELVNIKDANSKRGTAFHAVLDSPRADTSTVTRDYRGCLDLLLMHFGDLKIDINAVDLKGNTALHYAAKNADDYAVLSLLKRGAYIGIKNVFGELPLASIPPKTLEAFLNDCLNTNDELPREDTYEVSFSYKFLVPPARECCMQEQQNSHMGMDLPLFNSRKPPARRKMSTATTETEPLLYISQSRDLRYLLRHPIFTSFLDLKWHHIRIFFYINLIFYILFVALLTLYILLSFGKPHIIDSGRNSDNTTAISKDATEEPGGEALAVVRGNMSDLWRAFSIVFLSLLILREVFQLVVGPLKYLRSPENYLEFLLLIMSASILFCEWVQLNARPHFSALTILLSWAELVLLIGRHPHLSTNIEMFKTVSWNFLKFLAWYAILIIAFALSFYTLFRDCGTVTECGEGGDSNDNFFLDPGMSVFKTVVMLTGEFDATSIPFVSFPGTSHIVFVLFVFLIAIVLFNLLNGLAVSDTQAIRDDAEIVGYIARVKLLSHIETLFQSSSVPLLEPLKCMCCFWPTGSNCFKSINKRVCLFPDKVPDNKIRVFPNRGLRIIFTSHQKKCQEEEEGSRCCLDGCRACTLDSGILERAIGIINNRGKVSEMEEMKIKLDRIEDMLKSILKQTEHLNSNSKYLENI</sequence>
<dbReference type="STRING" id="105785.A0A2J7QDV3"/>
<feature type="transmembrane region" description="Helical" evidence="12">
    <location>
        <begin position="560"/>
        <end position="582"/>
    </location>
</feature>
<gene>
    <name evidence="14" type="primary">pain_1</name>
    <name evidence="14" type="ORF">B7P43_G18344</name>
</gene>
<evidence type="ECO:0000256" key="4">
    <source>
        <dbReference type="ARBA" id="ARBA00022692"/>
    </source>
</evidence>
<evidence type="ECO:0000256" key="6">
    <source>
        <dbReference type="ARBA" id="ARBA00022989"/>
    </source>
</evidence>
<keyword evidence="6 12" id="KW-1133">Transmembrane helix</keyword>
<dbReference type="EMBL" id="NEVH01015683">
    <property type="protein sequence ID" value="PNF26762.1"/>
    <property type="molecule type" value="Genomic_DNA"/>
</dbReference>
<evidence type="ECO:0000256" key="7">
    <source>
        <dbReference type="ARBA" id="ARBA00023043"/>
    </source>
</evidence>
<keyword evidence="10" id="KW-0407">Ion channel</keyword>
<feature type="domain" description="Ion transport" evidence="13">
    <location>
        <begin position="621"/>
        <end position="829"/>
    </location>
</feature>
<dbReference type="PROSITE" id="PS50088">
    <property type="entry name" value="ANK_REPEAT"/>
    <property type="match status" value="1"/>
</dbReference>
<dbReference type="Pfam" id="PF12796">
    <property type="entry name" value="Ank_2"/>
    <property type="match status" value="2"/>
</dbReference>
<evidence type="ECO:0000313" key="15">
    <source>
        <dbReference type="Proteomes" id="UP000235965"/>
    </source>
</evidence>
<evidence type="ECO:0000256" key="2">
    <source>
        <dbReference type="ARBA" id="ARBA00022448"/>
    </source>
</evidence>
<evidence type="ECO:0000256" key="5">
    <source>
        <dbReference type="ARBA" id="ARBA00022737"/>
    </source>
</evidence>
<dbReference type="Pfam" id="PF00520">
    <property type="entry name" value="Ion_trans"/>
    <property type="match status" value="1"/>
</dbReference>
<feature type="transmembrane region" description="Helical" evidence="12">
    <location>
        <begin position="659"/>
        <end position="679"/>
    </location>
</feature>
<name>A0A2J7QDV3_9NEOP</name>
<dbReference type="InterPro" id="IPR052076">
    <property type="entry name" value="TRP_cation_channel"/>
</dbReference>
<dbReference type="AlphaFoldDB" id="A0A2J7QDV3"/>
<evidence type="ECO:0000256" key="11">
    <source>
        <dbReference type="PROSITE-ProRule" id="PRU00023"/>
    </source>
</evidence>
<keyword evidence="15" id="KW-1185">Reference proteome</keyword>
<feature type="transmembrane region" description="Helical" evidence="12">
    <location>
        <begin position="797"/>
        <end position="818"/>
    </location>
</feature>
<protein>
    <submittedName>
        <fullName evidence="14">Transient receptor potential cation channel protein painless</fullName>
    </submittedName>
</protein>
<keyword evidence="4 12" id="KW-0812">Transmembrane</keyword>
<dbReference type="GO" id="GO:0005216">
    <property type="term" value="F:monoatomic ion channel activity"/>
    <property type="evidence" value="ECO:0007669"/>
    <property type="project" value="InterPro"/>
</dbReference>
<organism evidence="14 15">
    <name type="scientific">Cryptotermes secundus</name>
    <dbReference type="NCBI Taxonomy" id="105785"/>
    <lineage>
        <taxon>Eukaryota</taxon>
        <taxon>Metazoa</taxon>
        <taxon>Ecdysozoa</taxon>
        <taxon>Arthropoda</taxon>
        <taxon>Hexapoda</taxon>
        <taxon>Insecta</taxon>
        <taxon>Pterygota</taxon>
        <taxon>Neoptera</taxon>
        <taxon>Polyneoptera</taxon>
        <taxon>Dictyoptera</taxon>
        <taxon>Blattodea</taxon>
        <taxon>Blattoidea</taxon>
        <taxon>Termitoidae</taxon>
        <taxon>Kalotermitidae</taxon>
        <taxon>Cryptotermitinae</taxon>
        <taxon>Cryptotermes</taxon>
    </lineage>
</organism>
<evidence type="ECO:0000256" key="8">
    <source>
        <dbReference type="ARBA" id="ARBA00023065"/>
    </source>
</evidence>
<keyword evidence="2" id="KW-0813">Transport</keyword>
<keyword evidence="5" id="KW-0677">Repeat</keyword>
<evidence type="ECO:0000256" key="12">
    <source>
        <dbReference type="SAM" id="Phobius"/>
    </source>
</evidence>
<dbReference type="Gene3D" id="1.25.40.20">
    <property type="entry name" value="Ankyrin repeat-containing domain"/>
    <property type="match status" value="2"/>
</dbReference>
<keyword evidence="9 12" id="KW-0472">Membrane</keyword>
<dbReference type="PANTHER" id="PTHR47143">
    <property type="entry name" value="TRANSIENT RECEPTOR POTENTIAL CATION CHANNEL PROTEIN PAINLESS"/>
    <property type="match status" value="1"/>
</dbReference>
<evidence type="ECO:0000313" key="14">
    <source>
        <dbReference type="EMBL" id="PNF26762.1"/>
    </source>
</evidence>
<accession>A0A2J7QDV3</accession>
<dbReference type="InterPro" id="IPR002110">
    <property type="entry name" value="Ankyrin_rpt"/>
</dbReference>
<dbReference type="FunCoup" id="A0A2J7QDV3">
    <property type="interactions" value="68"/>
</dbReference>
<dbReference type="PANTHER" id="PTHR47143:SF4">
    <property type="entry name" value="TRANSIENT RECEPTOR POTENTIAL CATION CHANNEL PROTEIN PAINLESS"/>
    <property type="match status" value="1"/>
</dbReference>
<dbReference type="PROSITE" id="PS50297">
    <property type="entry name" value="ANK_REP_REGION"/>
    <property type="match status" value="1"/>
</dbReference>
<dbReference type="OrthoDB" id="2157354at2759"/>
<evidence type="ECO:0000256" key="10">
    <source>
        <dbReference type="ARBA" id="ARBA00023303"/>
    </source>
</evidence>
<reference evidence="14 15" key="1">
    <citation type="submission" date="2017-12" db="EMBL/GenBank/DDBJ databases">
        <title>Hemimetabolous genomes reveal molecular basis of termite eusociality.</title>
        <authorList>
            <person name="Harrison M.C."/>
            <person name="Jongepier E."/>
            <person name="Robertson H.M."/>
            <person name="Arning N."/>
            <person name="Bitard-Feildel T."/>
            <person name="Chao H."/>
            <person name="Childers C.P."/>
            <person name="Dinh H."/>
            <person name="Doddapaneni H."/>
            <person name="Dugan S."/>
            <person name="Gowin J."/>
            <person name="Greiner C."/>
            <person name="Han Y."/>
            <person name="Hu H."/>
            <person name="Hughes D.S.T."/>
            <person name="Huylmans A.-K."/>
            <person name="Kemena C."/>
            <person name="Kremer L.P.M."/>
            <person name="Lee S.L."/>
            <person name="Lopez-Ezquerra A."/>
            <person name="Mallet L."/>
            <person name="Monroy-Kuhn J.M."/>
            <person name="Moser A."/>
            <person name="Murali S.C."/>
            <person name="Muzny D.M."/>
            <person name="Otani S."/>
            <person name="Piulachs M.-D."/>
            <person name="Poelchau M."/>
            <person name="Qu J."/>
            <person name="Schaub F."/>
            <person name="Wada-Katsumata A."/>
            <person name="Worley K.C."/>
            <person name="Xie Q."/>
            <person name="Ylla G."/>
            <person name="Poulsen M."/>
            <person name="Gibbs R.A."/>
            <person name="Schal C."/>
            <person name="Richards S."/>
            <person name="Belles X."/>
            <person name="Korb J."/>
            <person name="Bornberg-Bauer E."/>
        </authorList>
    </citation>
    <scope>NUCLEOTIDE SEQUENCE [LARGE SCALE GENOMIC DNA]</scope>
    <source>
        <tissue evidence="14">Whole body</tissue>
    </source>
</reference>
<comment type="subcellular location">
    <subcellularLocation>
        <location evidence="1">Membrane</location>
        <topology evidence="1">Multi-pass membrane protein</topology>
    </subcellularLocation>
</comment>
<dbReference type="InParanoid" id="A0A2J7QDV3"/>
<proteinExistence type="predicted"/>
<feature type="repeat" description="ANK" evidence="11">
    <location>
        <begin position="409"/>
        <end position="441"/>
    </location>
</feature>
<feature type="transmembrane region" description="Helical" evidence="12">
    <location>
        <begin position="724"/>
        <end position="743"/>
    </location>
</feature>
<dbReference type="SUPFAM" id="SSF48403">
    <property type="entry name" value="Ankyrin repeat"/>
    <property type="match status" value="2"/>
</dbReference>
<keyword evidence="3" id="KW-0716">Sensory transduction</keyword>
<dbReference type="Proteomes" id="UP000235965">
    <property type="component" value="Unassembled WGS sequence"/>
</dbReference>
<dbReference type="GO" id="GO:0034703">
    <property type="term" value="C:cation channel complex"/>
    <property type="evidence" value="ECO:0007669"/>
    <property type="project" value="UniProtKB-ARBA"/>
</dbReference>
<keyword evidence="7 11" id="KW-0040">ANK repeat</keyword>
<dbReference type="InterPro" id="IPR036770">
    <property type="entry name" value="Ankyrin_rpt-contain_sf"/>
</dbReference>
<evidence type="ECO:0000256" key="3">
    <source>
        <dbReference type="ARBA" id="ARBA00022606"/>
    </source>
</evidence>
<keyword evidence="14" id="KW-0675">Receptor</keyword>
<feature type="transmembrane region" description="Helical" evidence="12">
    <location>
        <begin position="625"/>
        <end position="647"/>
    </location>
</feature>
<dbReference type="SMART" id="SM00248">
    <property type="entry name" value="ANK"/>
    <property type="match status" value="7"/>
</dbReference>
<comment type="caution">
    <text evidence="14">The sequence shown here is derived from an EMBL/GenBank/DDBJ whole genome shotgun (WGS) entry which is preliminary data.</text>
</comment>